<feature type="transmembrane region" description="Helical" evidence="13">
    <location>
        <begin position="178"/>
        <end position="196"/>
    </location>
</feature>
<dbReference type="InterPro" id="IPR001320">
    <property type="entry name" value="Iontro_rcpt_C"/>
</dbReference>
<dbReference type="InterPro" id="IPR019594">
    <property type="entry name" value="Glu/Gly-bd"/>
</dbReference>
<sequence length="439" mass="49695">MGIVSDELLSGKILRVAAVEISPFVEFVRDENGDVIEGKGFSFEILNALMETYNFSITIDVPKDKAYGALFSNGTWNGMIGMILNNESDVGIGSFSVTHVRHRVIDFTVAYYEESSGILIPAPIHGKQNSAFIKPFDFRVWVVLIAILGILPFITWIQSKVLAKAKFSMVKKRREKRFMLFYGVLLTQCKFTGQHVPEKDHSLRFLAIVWFLCALVFIHAYIGTLISFLSVPNLKPIIRSLEELPSSGLRWIVWRGSDLESLFMEAKDGIYRTIGDELRNHPEWLVESIVEGEQAVVTNGGSVYMNNQARIRYAIEQNFIQSGKKCHLSIAKETFYKVNQAFALPKGSPIGSLFNKKMLIMMETGLMEHWRKKHLSNNNHCGGQIYGTVLSKLSFEDVKSVFLIWIIGLSIASAVFVLENVFFFAGRKMRYCSETRVVN</sequence>
<dbReference type="SMART" id="SM00918">
    <property type="entry name" value="Lig_chan-Glu_bd"/>
    <property type="match status" value="1"/>
</dbReference>
<accession>A0A8J2RNS9</accession>
<protein>
    <recommendedName>
        <fullName evidence="18">Ionotropic glutamate receptor L-glutamate and glycine-binding domain-containing protein</fullName>
    </recommendedName>
</protein>
<evidence type="ECO:0000256" key="5">
    <source>
        <dbReference type="ARBA" id="ARBA00022692"/>
    </source>
</evidence>
<evidence type="ECO:0000256" key="7">
    <source>
        <dbReference type="ARBA" id="ARBA00023065"/>
    </source>
</evidence>
<feature type="transmembrane region" description="Helical" evidence="13">
    <location>
        <begin position="138"/>
        <end position="157"/>
    </location>
</feature>
<comment type="similarity">
    <text evidence="2">Belongs to the glutamate-gated ion channel (TC 1.A.10.1) family.</text>
</comment>
<keyword evidence="8 13" id="KW-0472">Membrane</keyword>
<evidence type="ECO:0000259" key="15">
    <source>
        <dbReference type="SMART" id="SM00918"/>
    </source>
</evidence>
<keyword evidence="7" id="KW-0406">Ion transport</keyword>
<dbReference type="Pfam" id="PF00060">
    <property type="entry name" value="Lig_chan"/>
    <property type="match status" value="1"/>
</dbReference>
<proteinExistence type="inferred from homology"/>
<evidence type="ECO:0000313" key="17">
    <source>
        <dbReference type="Proteomes" id="UP000789390"/>
    </source>
</evidence>
<dbReference type="Pfam" id="PF10613">
    <property type="entry name" value="Lig_chan-Glu_bd"/>
    <property type="match status" value="1"/>
</dbReference>
<dbReference type="OrthoDB" id="6374215at2759"/>
<evidence type="ECO:0000313" key="16">
    <source>
        <dbReference type="EMBL" id="CAH0108083.1"/>
    </source>
</evidence>
<keyword evidence="9" id="KW-0675">Receptor</keyword>
<keyword evidence="4" id="KW-1003">Cell membrane</keyword>
<organism evidence="16 17">
    <name type="scientific">Daphnia galeata</name>
    <dbReference type="NCBI Taxonomy" id="27404"/>
    <lineage>
        <taxon>Eukaryota</taxon>
        <taxon>Metazoa</taxon>
        <taxon>Ecdysozoa</taxon>
        <taxon>Arthropoda</taxon>
        <taxon>Crustacea</taxon>
        <taxon>Branchiopoda</taxon>
        <taxon>Diplostraca</taxon>
        <taxon>Cladocera</taxon>
        <taxon>Anomopoda</taxon>
        <taxon>Daphniidae</taxon>
        <taxon>Daphnia</taxon>
    </lineage>
</organism>
<dbReference type="GO" id="GO:0015276">
    <property type="term" value="F:ligand-gated monoatomic ion channel activity"/>
    <property type="evidence" value="ECO:0007669"/>
    <property type="project" value="InterPro"/>
</dbReference>
<evidence type="ECO:0000256" key="8">
    <source>
        <dbReference type="ARBA" id="ARBA00023136"/>
    </source>
</evidence>
<dbReference type="Proteomes" id="UP000789390">
    <property type="component" value="Unassembled WGS sequence"/>
</dbReference>
<keyword evidence="11" id="KW-1071">Ligand-gated ion channel</keyword>
<dbReference type="GO" id="GO:0005886">
    <property type="term" value="C:plasma membrane"/>
    <property type="evidence" value="ECO:0007669"/>
    <property type="project" value="UniProtKB-SubCell"/>
</dbReference>
<evidence type="ECO:0000256" key="3">
    <source>
        <dbReference type="ARBA" id="ARBA00022448"/>
    </source>
</evidence>
<keyword evidence="6 13" id="KW-1133">Transmembrane helix</keyword>
<dbReference type="InterPro" id="IPR052192">
    <property type="entry name" value="Insect_Ionotropic_Sensory_Rcpt"/>
</dbReference>
<evidence type="ECO:0000256" key="6">
    <source>
        <dbReference type="ARBA" id="ARBA00022989"/>
    </source>
</evidence>
<evidence type="ECO:0000256" key="12">
    <source>
        <dbReference type="ARBA" id="ARBA00023303"/>
    </source>
</evidence>
<evidence type="ECO:0000256" key="1">
    <source>
        <dbReference type="ARBA" id="ARBA00004651"/>
    </source>
</evidence>
<dbReference type="PANTHER" id="PTHR42643:SF24">
    <property type="entry name" value="IONOTROPIC RECEPTOR 60A"/>
    <property type="match status" value="1"/>
</dbReference>
<keyword evidence="3" id="KW-0813">Transport</keyword>
<keyword evidence="5 13" id="KW-0812">Transmembrane</keyword>
<feature type="domain" description="Ionotropic glutamate receptor C-terminal" evidence="14">
    <location>
        <begin position="13"/>
        <end position="377"/>
    </location>
</feature>
<dbReference type="EMBL" id="CAKKLH010000281">
    <property type="protein sequence ID" value="CAH0108083.1"/>
    <property type="molecule type" value="Genomic_DNA"/>
</dbReference>
<name>A0A8J2RNS9_9CRUS</name>
<comment type="subcellular location">
    <subcellularLocation>
        <location evidence="1">Cell membrane</location>
        <topology evidence="1">Multi-pass membrane protein</topology>
    </subcellularLocation>
</comment>
<evidence type="ECO:0000259" key="14">
    <source>
        <dbReference type="SMART" id="SM00079"/>
    </source>
</evidence>
<evidence type="ECO:0000256" key="4">
    <source>
        <dbReference type="ARBA" id="ARBA00022475"/>
    </source>
</evidence>
<feature type="transmembrane region" description="Helical" evidence="13">
    <location>
        <begin position="402"/>
        <end position="425"/>
    </location>
</feature>
<feature type="transmembrane region" description="Helical" evidence="13">
    <location>
        <begin position="208"/>
        <end position="231"/>
    </location>
</feature>
<dbReference type="Gene3D" id="1.10.287.70">
    <property type="match status" value="1"/>
</dbReference>
<keyword evidence="17" id="KW-1185">Reference proteome</keyword>
<dbReference type="GO" id="GO:0050906">
    <property type="term" value="P:detection of stimulus involved in sensory perception"/>
    <property type="evidence" value="ECO:0007669"/>
    <property type="project" value="UniProtKB-ARBA"/>
</dbReference>
<keyword evidence="12" id="KW-0407">Ion channel</keyword>
<dbReference type="SUPFAM" id="SSF53850">
    <property type="entry name" value="Periplasmic binding protein-like II"/>
    <property type="match status" value="1"/>
</dbReference>
<gene>
    <name evidence="16" type="ORF">DGAL_LOCUS11449</name>
</gene>
<evidence type="ECO:0000256" key="11">
    <source>
        <dbReference type="ARBA" id="ARBA00023286"/>
    </source>
</evidence>
<evidence type="ECO:0000256" key="10">
    <source>
        <dbReference type="ARBA" id="ARBA00023180"/>
    </source>
</evidence>
<evidence type="ECO:0000256" key="13">
    <source>
        <dbReference type="SAM" id="Phobius"/>
    </source>
</evidence>
<reference evidence="16" key="1">
    <citation type="submission" date="2021-11" db="EMBL/GenBank/DDBJ databases">
        <authorList>
            <person name="Schell T."/>
        </authorList>
    </citation>
    <scope>NUCLEOTIDE SEQUENCE</scope>
    <source>
        <strain evidence="16">M5</strain>
    </source>
</reference>
<keyword evidence="10" id="KW-0325">Glycoprotein</keyword>
<evidence type="ECO:0000256" key="9">
    <source>
        <dbReference type="ARBA" id="ARBA00023170"/>
    </source>
</evidence>
<dbReference type="FunFam" id="3.40.190.10:FF:000024">
    <property type="entry name" value="Glutamate receptor, ionotropic, delta 1"/>
    <property type="match status" value="1"/>
</dbReference>
<evidence type="ECO:0008006" key="18">
    <source>
        <dbReference type="Google" id="ProtNLM"/>
    </source>
</evidence>
<dbReference type="AlphaFoldDB" id="A0A8J2RNS9"/>
<dbReference type="PANTHER" id="PTHR42643">
    <property type="entry name" value="IONOTROPIC RECEPTOR 20A-RELATED"/>
    <property type="match status" value="1"/>
</dbReference>
<dbReference type="Gene3D" id="3.40.190.10">
    <property type="entry name" value="Periplasmic binding protein-like II"/>
    <property type="match status" value="1"/>
</dbReference>
<comment type="caution">
    <text evidence="16">The sequence shown here is derived from an EMBL/GenBank/DDBJ whole genome shotgun (WGS) entry which is preliminary data.</text>
</comment>
<feature type="domain" description="Ionotropic glutamate receptor L-glutamate and glycine-binding" evidence="15">
    <location>
        <begin position="23"/>
        <end position="85"/>
    </location>
</feature>
<evidence type="ECO:0000256" key="2">
    <source>
        <dbReference type="ARBA" id="ARBA00008685"/>
    </source>
</evidence>
<dbReference type="SMART" id="SM00079">
    <property type="entry name" value="PBPe"/>
    <property type="match status" value="1"/>
</dbReference>